<dbReference type="PROSITE" id="PS50995">
    <property type="entry name" value="HTH_MARR_2"/>
    <property type="match status" value="1"/>
</dbReference>
<dbReference type="GO" id="GO:0006950">
    <property type="term" value="P:response to stress"/>
    <property type="evidence" value="ECO:0007669"/>
    <property type="project" value="TreeGrafter"/>
</dbReference>
<gene>
    <name evidence="2" type="ORF">JM93_01428</name>
</gene>
<dbReference type="PANTHER" id="PTHR33164">
    <property type="entry name" value="TRANSCRIPTIONAL REGULATOR, MARR FAMILY"/>
    <property type="match status" value="1"/>
</dbReference>
<comment type="caution">
    <text evidence="2">The sequence shown here is derived from an EMBL/GenBank/DDBJ whole genome shotgun (WGS) entry which is preliminary data.</text>
</comment>
<dbReference type="PANTHER" id="PTHR33164:SF105">
    <property type="entry name" value="TRANSCRIPTIONAL REPRESSOR PROTEIN-RELATED"/>
    <property type="match status" value="1"/>
</dbReference>
<dbReference type="Proteomes" id="UP000320593">
    <property type="component" value="Unassembled WGS sequence"/>
</dbReference>
<evidence type="ECO:0000313" key="3">
    <source>
        <dbReference type="Proteomes" id="UP000320593"/>
    </source>
</evidence>
<dbReference type="GO" id="GO:0003677">
    <property type="term" value="F:DNA binding"/>
    <property type="evidence" value="ECO:0007669"/>
    <property type="project" value="UniProtKB-KW"/>
</dbReference>
<reference evidence="2 3" key="1">
    <citation type="submission" date="2019-07" db="EMBL/GenBank/DDBJ databases">
        <title>Genomic Encyclopedia of Archaeal and Bacterial Type Strains, Phase II (KMG-II): from individual species to whole genera.</title>
        <authorList>
            <person name="Goeker M."/>
        </authorList>
    </citation>
    <scope>NUCLEOTIDE SEQUENCE [LARGE SCALE GENOMIC DNA]</scope>
    <source>
        <strain evidence="2 3">ATCC BAA-252</strain>
    </source>
</reference>
<dbReference type="GO" id="GO:0003700">
    <property type="term" value="F:DNA-binding transcription factor activity"/>
    <property type="evidence" value="ECO:0007669"/>
    <property type="project" value="InterPro"/>
</dbReference>
<proteinExistence type="predicted"/>
<dbReference type="AlphaFoldDB" id="A0A562TBP4"/>
<dbReference type="Gene3D" id="1.10.10.10">
    <property type="entry name" value="Winged helix-like DNA-binding domain superfamily/Winged helix DNA-binding domain"/>
    <property type="match status" value="1"/>
</dbReference>
<organism evidence="2 3">
    <name type="scientific">Roseibium hamelinense</name>
    <dbReference type="NCBI Taxonomy" id="150831"/>
    <lineage>
        <taxon>Bacteria</taxon>
        <taxon>Pseudomonadati</taxon>
        <taxon>Pseudomonadota</taxon>
        <taxon>Alphaproteobacteria</taxon>
        <taxon>Hyphomicrobiales</taxon>
        <taxon>Stappiaceae</taxon>
        <taxon>Roseibium</taxon>
    </lineage>
</organism>
<dbReference type="InterPro" id="IPR039422">
    <property type="entry name" value="MarR/SlyA-like"/>
</dbReference>
<dbReference type="InterPro" id="IPR036388">
    <property type="entry name" value="WH-like_DNA-bd_sf"/>
</dbReference>
<dbReference type="SUPFAM" id="SSF46785">
    <property type="entry name" value="Winged helix' DNA-binding domain"/>
    <property type="match status" value="1"/>
</dbReference>
<dbReference type="SMART" id="SM00347">
    <property type="entry name" value="HTH_MARR"/>
    <property type="match status" value="1"/>
</dbReference>
<feature type="domain" description="HTH marR-type" evidence="1">
    <location>
        <begin position="30"/>
        <end position="161"/>
    </location>
</feature>
<dbReference type="Pfam" id="PF12802">
    <property type="entry name" value="MarR_2"/>
    <property type="match status" value="1"/>
</dbReference>
<dbReference type="InterPro" id="IPR036390">
    <property type="entry name" value="WH_DNA-bd_sf"/>
</dbReference>
<accession>A0A562TBP4</accession>
<keyword evidence="3" id="KW-1185">Reference proteome</keyword>
<sequence>MVSKPDCARGVDICVITRFNAGMAAEDDFSLCMMNNARKAARAVSRRYDRLAKPFGIKAAQFAILGLIKRHSGETMTQLAILAGMDRTTLLRNLTLLEKKGLVAPKRFEKGAGRTYELTAMGDLVIQEMTPHWRQAQQDLEAEMGPENFAHTLAVLKRLSSV</sequence>
<dbReference type="InterPro" id="IPR000835">
    <property type="entry name" value="HTH_MarR-typ"/>
</dbReference>
<evidence type="ECO:0000313" key="2">
    <source>
        <dbReference type="EMBL" id="TWI90446.1"/>
    </source>
</evidence>
<evidence type="ECO:0000259" key="1">
    <source>
        <dbReference type="PROSITE" id="PS50995"/>
    </source>
</evidence>
<protein>
    <submittedName>
        <fullName evidence="2">DNA-binding MarR family transcriptional regulator</fullName>
    </submittedName>
</protein>
<name>A0A562TBP4_9HYPH</name>
<dbReference type="EMBL" id="VLLF01000002">
    <property type="protein sequence ID" value="TWI90446.1"/>
    <property type="molecule type" value="Genomic_DNA"/>
</dbReference>
<keyword evidence="2" id="KW-0238">DNA-binding</keyword>